<dbReference type="Proteomes" id="UP000254571">
    <property type="component" value="Unassembled WGS sequence"/>
</dbReference>
<proteinExistence type="predicted"/>
<comment type="caution">
    <text evidence="1">The sequence shown here is derived from an EMBL/GenBank/DDBJ whole genome shotgun (WGS) entry which is preliminary data.</text>
</comment>
<organism evidence="1 2">
    <name type="scientific">Klebsiella grimontii</name>
    <dbReference type="NCBI Taxonomy" id="2058152"/>
    <lineage>
        <taxon>Bacteria</taxon>
        <taxon>Pseudomonadati</taxon>
        <taxon>Pseudomonadota</taxon>
        <taxon>Gammaproteobacteria</taxon>
        <taxon>Enterobacterales</taxon>
        <taxon>Enterobacteriaceae</taxon>
        <taxon>Klebsiella/Raoultella group</taxon>
        <taxon>Klebsiella</taxon>
    </lineage>
</organism>
<evidence type="ECO:0000313" key="2">
    <source>
        <dbReference type="Proteomes" id="UP000254571"/>
    </source>
</evidence>
<evidence type="ECO:0008006" key="3">
    <source>
        <dbReference type="Google" id="ProtNLM"/>
    </source>
</evidence>
<dbReference type="EMBL" id="UGMX01000002">
    <property type="protein sequence ID" value="STW05248.1"/>
    <property type="molecule type" value="Genomic_DNA"/>
</dbReference>
<sequence length="397" mass="46214">MESDSLSNGLNKIFAIAAKEKRLNLPFTVESDIISDFKDKCQIYFSILNNYAENNDNELSKRIDRRLEKISEIYFGIVFSLEKFLSGDIKSAYDHFDKTFSDSATSRYIHHISTPLNKICNKSKPLFRVRKSDSSIKDRKEMFHIPFSMRHLVNAQRYSVAGLPCLYLGSSLYVCWLEMDKPDFDKLYISSYSSNEEDSKILDFTSEILYSQFYGIVNDDEMPYLTKMSYICLMPLIYACNFKKKNNSTSFTQEYIIPNLLMQWISRRGKSNIVGIAYRSTKMVKTNDGDKSINVVLPPKVTYQQTISKDFCPKLIKMFKLTPPVSWQVLKTLDYTCDPDERDKAKSASRFLRRNERLSGIKNFDDSIVHLYPLTDFHKLEKCMDNLLEYGVIEDKK</sequence>
<protein>
    <recommendedName>
        <fullName evidence="3">RES domain-containing protein</fullName>
    </recommendedName>
</protein>
<reference evidence="1 2" key="1">
    <citation type="submission" date="2018-06" db="EMBL/GenBank/DDBJ databases">
        <authorList>
            <consortium name="Pathogen Informatics"/>
            <person name="Doyle S."/>
        </authorList>
    </citation>
    <scope>NUCLEOTIDE SEQUENCE [LARGE SCALE GENOMIC DNA]</scope>
    <source>
        <strain evidence="1 2">NCTC9149</strain>
    </source>
</reference>
<dbReference type="AlphaFoldDB" id="A0A7H4NYI3"/>
<gene>
    <name evidence="1" type="ORF">NCTC9149_01623</name>
</gene>
<accession>A0A7H4NYI3</accession>
<evidence type="ECO:0000313" key="1">
    <source>
        <dbReference type="EMBL" id="STW05248.1"/>
    </source>
</evidence>
<name>A0A7H4NYI3_9ENTR</name>